<reference evidence="1" key="1">
    <citation type="submission" date="2021-01" db="EMBL/GenBank/DDBJ databases">
        <authorList>
            <consortium name="Genoscope - CEA"/>
            <person name="William W."/>
        </authorList>
    </citation>
    <scope>NUCLEOTIDE SEQUENCE</scope>
</reference>
<proteinExistence type="predicted"/>
<sequence>MQEIAPSELTLKPQNPSLSNIEMGCNFQFSNLLIDDKALLEQSQLIQQLEAKPCPYNGIIWNYNFNPPRKTRISYFISQINQMEVQYIYNGLILRKDQVQGAKVKSEVLHNLEQIKYLFWLGDFGNDNFKVGSWKAIWKGEQLKHVGGWYSNEGKKYGLWKELIKDYWTKAQVYEVGGYENDFRQGLWKLIYRDKQIGGGVYDQNSQKNGKWVELCDGFWDYSQIISNGVYKNGKKIGDWNIFQRSSWDKPFQIIGGGCYDGVGSSKIGKWIELNDGCYNNSLITCNGVYQNNKKVGKWNIFYRCMQNKPLELIGGGCYDGVSSSKIGRWIELNEDFGGQSEVTFIGEYKNGKKVGKWDVLFRNYGGGSFNERGSVKNGKWIDLSEGFWKLSQVTFNGEYKNGEKVGKWDIFYRSQQDKGFKLIGGGSYNQVGSTKNGRWIELSNEFWFYSQFIQNGEYNNGQKIGKWLEIDIKTNEQRKEINF</sequence>
<comment type="caution">
    <text evidence="1">The sequence shown here is derived from an EMBL/GenBank/DDBJ whole genome shotgun (WGS) entry which is preliminary data.</text>
</comment>
<dbReference type="PANTHER" id="PTHR33706:SF1">
    <property type="entry name" value="TPR REPEAT PROTEIN"/>
    <property type="match status" value="1"/>
</dbReference>
<dbReference type="Proteomes" id="UP000688137">
    <property type="component" value="Unassembled WGS sequence"/>
</dbReference>
<protein>
    <submittedName>
        <fullName evidence="1">Uncharacterized protein</fullName>
    </submittedName>
</protein>
<organism evidence="1 2">
    <name type="scientific">Paramecium primaurelia</name>
    <dbReference type="NCBI Taxonomy" id="5886"/>
    <lineage>
        <taxon>Eukaryota</taxon>
        <taxon>Sar</taxon>
        <taxon>Alveolata</taxon>
        <taxon>Ciliophora</taxon>
        <taxon>Intramacronucleata</taxon>
        <taxon>Oligohymenophorea</taxon>
        <taxon>Peniculida</taxon>
        <taxon>Parameciidae</taxon>
        <taxon>Paramecium</taxon>
    </lineage>
</organism>
<evidence type="ECO:0000313" key="2">
    <source>
        <dbReference type="Proteomes" id="UP000688137"/>
    </source>
</evidence>
<dbReference type="PANTHER" id="PTHR33706">
    <property type="entry name" value="MORN VARIANT REPEAT PROTEIN"/>
    <property type="match status" value="1"/>
</dbReference>
<dbReference type="AlphaFoldDB" id="A0A8S1NE67"/>
<dbReference type="EMBL" id="CAJJDM010000089">
    <property type="protein sequence ID" value="CAD8090402.1"/>
    <property type="molecule type" value="Genomic_DNA"/>
</dbReference>
<evidence type="ECO:0000313" key="1">
    <source>
        <dbReference type="EMBL" id="CAD8090402.1"/>
    </source>
</evidence>
<name>A0A8S1NE67_PARPR</name>
<accession>A0A8S1NE67</accession>
<gene>
    <name evidence="1" type="ORF">PPRIM_AZ9-3.1.T0860011</name>
</gene>
<keyword evidence="2" id="KW-1185">Reference proteome</keyword>